<protein>
    <submittedName>
        <fullName evidence="6">NADH dehydrogenase</fullName>
        <ecNumber evidence="6">1.6.99.3</ecNumber>
    </submittedName>
</protein>
<keyword evidence="1" id="KW-0285">Flavoprotein</keyword>
<evidence type="ECO:0000256" key="1">
    <source>
        <dbReference type="ARBA" id="ARBA00022630"/>
    </source>
</evidence>
<dbReference type="GO" id="GO:0016491">
    <property type="term" value="F:oxidoreductase activity"/>
    <property type="evidence" value="ECO:0007669"/>
    <property type="project" value="UniProtKB-KW"/>
</dbReference>
<evidence type="ECO:0000256" key="2">
    <source>
        <dbReference type="ARBA" id="ARBA00022643"/>
    </source>
</evidence>
<evidence type="ECO:0000256" key="3">
    <source>
        <dbReference type="ARBA" id="ARBA00023002"/>
    </source>
</evidence>
<feature type="region of interest" description="Disordered" evidence="4">
    <location>
        <begin position="65"/>
        <end position="94"/>
    </location>
</feature>
<feature type="domain" description="Nitroreductase" evidence="5">
    <location>
        <begin position="38"/>
        <end position="92"/>
    </location>
</feature>
<dbReference type="EMBL" id="LR134182">
    <property type="protein sequence ID" value="VEB42838.1"/>
    <property type="molecule type" value="Genomic_DNA"/>
</dbReference>
<feature type="compositionally biased region" description="Basic and acidic residues" evidence="4">
    <location>
        <begin position="84"/>
        <end position="94"/>
    </location>
</feature>
<dbReference type="Proteomes" id="UP000275777">
    <property type="component" value="Chromosome"/>
</dbReference>
<name>A0A3S4LI49_CHRVL</name>
<dbReference type="Pfam" id="PF00881">
    <property type="entry name" value="Nitroreductase"/>
    <property type="match status" value="1"/>
</dbReference>
<evidence type="ECO:0000313" key="6">
    <source>
        <dbReference type="EMBL" id="VEB42838.1"/>
    </source>
</evidence>
<dbReference type="InterPro" id="IPR000415">
    <property type="entry name" value="Nitroreductase-like"/>
</dbReference>
<keyword evidence="2" id="KW-0288">FMN</keyword>
<dbReference type="RefSeq" id="WP_210563151.1">
    <property type="nucleotide sequence ID" value="NZ_JAGKRE010000006.1"/>
</dbReference>
<dbReference type="SUPFAM" id="SSF55469">
    <property type="entry name" value="FMN-dependent nitroreductase-like"/>
    <property type="match status" value="1"/>
</dbReference>
<sequence length="94" mass="10539">MGKLPFKQGQPAFTPLSTFQRYPEAEMVERSRAFYADIRRRKTVRAFTGQPVPREAIENALRAAGAAPSGANRQPWHFAVVSDPEPKRKIQEGA</sequence>
<dbReference type="InterPro" id="IPR029479">
    <property type="entry name" value="Nitroreductase"/>
</dbReference>
<gene>
    <name evidence="6" type="primary">nox</name>
    <name evidence="6" type="ORF">NCTC9695_03290</name>
</gene>
<keyword evidence="3 6" id="KW-0560">Oxidoreductase</keyword>
<organism evidence="6 7">
    <name type="scientific">Chromobacterium violaceum</name>
    <dbReference type="NCBI Taxonomy" id="536"/>
    <lineage>
        <taxon>Bacteria</taxon>
        <taxon>Pseudomonadati</taxon>
        <taxon>Pseudomonadota</taxon>
        <taxon>Betaproteobacteria</taxon>
        <taxon>Neisseriales</taxon>
        <taxon>Chromobacteriaceae</taxon>
        <taxon>Chromobacterium</taxon>
    </lineage>
</organism>
<dbReference type="InterPro" id="IPR050627">
    <property type="entry name" value="Nitroreductase/BluB"/>
</dbReference>
<reference evidence="6 7" key="1">
    <citation type="submission" date="2018-12" db="EMBL/GenBank/DDBJ databases">
        <authorList>
            <consortium name="Pathogen Informatics"/>
        </authorList>
    </citation>
    <scope>NUCLEOTIDE SEQUENCE [LARGE SCALE GENOMIC DNA]</scope>
    <source>
        <strain evidence="6 7">NCTC9695</strain>
    </source>
</reference>
<dbReference type="PANTHER" id="PTHR23026">
    <property type="entry name" value="NADPH NITROREDUCTASE"/>
    <property type="match status" value="1"/>
</dbReference>
<proteinExistence type="predicted"/>
<evidence type="ECO:0000256" key="4">
    <source>
        <dbReference type="SAM" id="MobiDB-lite"/>
    </source>
</evidence>
<evidence type="ECO:0000259" key="5">
    <source>
        <dbReference type="Pfam" id="PF00881"/>
    </source>
</evidence>
<dbReference type="PANTHER" id="PTHR23026:SF90">
    <property type="entry name" value="IODOTYROSINE DEIODINASE 1"/>
    <property type="match status" value="1"/>
</dbReference>
<accession>A0A3S4LI49</accession>
<dbReference type="EC" id="1.6.99.3" evidence="6"/>
<evidence type="ECO:0000313" key="7">
    <source>
        <dbReference type="Proteomes" id="UP000275777"/>
    </source>
</evidence>
<dbReference type="Gene3D" id="3.40.109.10">
    <property type="entry name" value="NADH Oxidase"/>
    <property type="match status" value="1"/>
</dbReference>
<dbReference type="AlphaFoldDB" id="A0A3S4LI49"/>